<feature type="transmembrane region" description="Helical" evidence="1">
    <location>
        <begin position="72"/>
        <end position="95"/>
    </location>
</feature>
<accession>A0A7I7YUK8</accession>
<protein>
    <recommendedName>
        <fullName evidence="4">DUF2752 domain-containing protein</fullName>
    </recommendedName>
</protein>
<dbReference type="InterPro" id="IPR021215">
    <property type="entry name" value="DUF2752"/>
</dbReference>
<dbReference type="AlphaFoldDB" id="A0A7I7YUK8"/>
<dbReference type="Proteomes" id="UP000467105">
    <property type="component" value="Chromosome"/>
</dbReference>
<dbReference type="EMBL" id="AP022614">
    <property type="protein sequence ID" value="BBZ44431.1"/>
    <property type="molecule type" value="Genomic_DNA"/>
</dbReference>
<name>A0A7I7YUK8_9MYCO</name>
<organism evidence="2 3">
    <name type="scientific">Mycobacterium parmense</name>
    <dbReference type="NCBI Taxonomy" id="185642"/>
    <lineage>
        <taxon>Bacteria</taxon>
        <taxon>Bacillati</taxon>
        <taxon>Actinomycetota</taxon>
        <taxon>Actinomycetes</taxon>
        <taxon>Mycobacteriales</taxon>
        <taxon>Mycobacteriaceae</taxon>
        <taxon>Mycobacterium</taxon>
        <taxon>Mycobacterium simiae complex</taxon>
    </lineage>
</organism>
<evidence type="ECO:0000313" key="2">
    <source>
        <dbReference type="EMBL" id="BBZ44431.1"/>
    </source>
</evidence>
<sequence>MYARRSRVGGRRLATAAGTCVLLAGALGYVGLADPHDTGSAYPLCPFKWLTGWNCPFCGGLRMTHDLLHADMAAAVNDNVFVLLGLPLLGVWVLARRRNGMAPAPPAATLTIALAALVWTVVRNLPGFPLVPVIQGG</sequence>
<proteinExistence type="predicted"/>
<evidence type="ECO:0000256" key="1">
    <source>
        <dbReference type="SAM" id="Phobius"/>
    </source>
</evidence>
<feature type="transmembrane region" description="Helical" evidence="1">
    <location>
        <begin position="102"/>
        <end position="122"/>
    </location>
</feature>
<keyword evidence="3" id="KW-1185">Reference proteome</keyword>
<reference evidence="2 3" key="1">
    <citation type="journal article" date="2019" name="Emerg. Microbes Infect.">
        <title>Comprehensive subspecies identification of 175 nontuberculous mycobacteria species based on 7547 genomic profiles.</title>
        <authorList>
            <person name="Matsumoto Y."/>
            <person name="Kinjo T."/>
            <person name="Motooka D."/>
            <person name="Nabeya D."/>
            <person name="Jung N."/>
            <person name="Uechi K."/>
            <person name="Horii T."/>
            <person name="Iida T."/>
            <person name="Fujita J."/>
            <person name="Nakamura S."/>
        </authorList>
    </citation>
    <scope>NUCLEOTIDE SEQUENCE [LARGE SCALE GENOMIC DNA]</scope>
    <source>
        <strain evidence="2 3">JCM 14742</strain>
    </source>
</reference>
<dbReference type="Pfam" id="PF10825">
    <property type="entry name" value="DUF2752"/>
    <property type="match status" value="1"/>
</dbReference>
<evidence type="ECO:0008006" key="4">
    <source>
        <dbReference type="Google" id="ProtNLM"/>
    </source>
</evidence>
<keyword evidence="1" id="KW-0812">Transmembrane</keyword>
<gene>
    <name evidence="2" type="ORF">MPRM_17120</name>
</gene>
<keyword evidence="1" id="KW-1133">Transmembrane helix</keyword>
<evidence type="ECO:0000313" key="3">
    <source>
        <dbReference type="Proteomes" id="UP000467105"/>
    </source>
</evidence>
<keyword evidence="1" id="KW-0472">Membrane</keyword>